<dbReference type="Pfam" id="PF10110">
    <property type="entry name" value="GPDPase_memb"/>
    <property type="match status" value="1"/>
</dbReference>
<organism evidence="3 4">
    <name type="scientific">Gimesia chilikensis</name>
    <dbReference type="NCBI Taxonomy" id="2605989"/>
    <lineage>
        <taxon>Bacteria</taxon>
        <taxon>Pseudomonadati</taxon>
        <taxon>Planctomycetota</taxon>
        <taxon>Planctomycetia</taxon>
        <taxon>Planctomycetales</taxon>
        <taxon>Planctomycetaceae</taxon>
        <taxon>Gimesia</taxon>
    </lineage>
</organism>
<dbReference type="EC" id="3.1.4.46" evidence="3"/>
<feature type="transmembrane region" description="Helical" evidence="1">
    <location>
        <begin position="169"/>
        <end position="189"/>
    </location>
</feature>
<dbReference type="InterPro" id="IPR017946">
    <property type="entry name" value="PLC-like_Pdiesterase_TIM-brl"/>
</dbReference>
<evidence type="ECO:0000313" key="4">
    <source>
        <dbReference type="Proteomes" id="UP000320421"/>
    </source>
</evidence>
<dbReference type="Pfam" id="PF03009">
    <property type="entry name" value="GDPD"/>
    <property type="match status" value="1"/>
</dbReference>
<keyword evidence="4" id="KW-1185">Reference proteome</keyword>
<dbReference type="GO" id="GO:0006629">
    <property type="term" value="P:lipid metabolic process"/>
    <property type="evidence" value="ECO:0007669"/>
    <property type="project" value="InterPro"/>
</dbReference>
<dbReference type="OrthoDB" id="238714at2"/>
<accession>A0A517PRD8</accession>
<dbReference type="EMBL" id="CP036266">
    <property type="protein sequence ID" value="QDT21934.1"/>
    <property type="molecule type" value="Genomic_DNA"/>
</dbReference>
<feature type="transmembrane region" description="Helical" evidence="1">
    <location>
        <begin position="26"/>
        <end position="49"/>
    </location>
</feature>
<dbReference type="SUPFAM" id="SSF51695">
    <property type="entry name" value="PLC-like phosphodiesterases"/>
    <property type="match status" value="1"/>
</dbReference>
<feature type="domain" description="GP-PDE" evidence="2">
    <location>
        <begin position="358"/>
        <end position="588"/>
    </location>
</feature>
<feature type="transmembrane region" description="Helical" evidence="1">
    <location>
        <begin position="329"/>
        <end position="348"/>
    </location>
</feature>
<dbReference type="RefSeq" id="WP_145187017.1">
    <property type="nucleotide sequence ID" value="NZ_CP036266.1"/>
</dbReference>
<dbReference type="InterPro" id="IPR030395">
    <property type="entry name" value="GP_PDE_dom"/>
</dbReference>
<keyword evidence="1" id="KW-0472">Membrane</keyword>
<protein>
    <submittedName>
        <fullName evidence="3">Glycerophosphoryl diester phosphodiesterase</fullName>
        <ecNumber evidence="3">3.1.4.46</ecNumber>
    </submittedName>
</protein>
<reference evidence="3 4" key="1">
    <citation type="submission" date="2019-02" db="EMBL/GenBank/DDBJ databases">
        <title>Deep-cultivation of Planctomycetes and their phenomic and genomic characterization uncovers novel biology.</title>
        <authorList>
            <person name="Wiegand S."/>
            <person name="Jogler M."/>
            <person name="Boedeker C."/>
            <person name="Pinto D."/>
            <person name="Vollmers J."/>
            <person name="Rivas-Marin E."/>
            <person name="Kohn T."/>
            <person name="Peeters S.H."/>
            <person name="Heuer A."/>
            <person name="Rast P."/>
            <person name="Oberbeckmann S."/>
            <person name="Bunk B."/>
            <person name="Jeske O."/>
            <person name="Meyerdierks A."/>
            <person name="Storesund J.E."/>
            <person name="Kallscheuer N."/>
            <person name="Luecker S."/>
            <person name="Lage O.M."/>
            <person name="Pohl T."/>
            <person name="Merkel B.J."/>
            <person name="Hornburger P."/>
            <person name="Mueller R.-W."/>
            <person name="Bruemmer F."/>
            <person name="Labrenz M."/>
            <person name="Spormann A.M."/>
            <person name="Op den Camp H."/>
            <person name="Overmann J."/>
            <person name="Amann R."/>
            <person name="Jetten M.S.M."/>
            <person name="Mascher T."/>
            <person name="Medema M.H."/>
            <person name="Devos D.P."/>
            <person name="Kaster A.-K."/>
            <person name="Ovreas L."/>
            <person name="Rohde M."/>
            <person name="Galperin M.Y."/>
            <person name="Jogler C."/>
        </authorList>
    </citation>
    <scope>NUCLEOTIDE SEQUENCE [LARGE SCALE GENOMIC DNA]</scope>
    <source>
        <strain evidence="3 4">HG66A1</strain>
    </source>
</reference>
<dbReference type="AlphaFoldDB" id="A0A517PRD8"/>
<dbReference type="GO" id="GO:0008889">
    <property type="term" value="F:glycerophosphodiester phosphodiesterase activity"/>
    <property type="evidence" value="ECO:0007669"/>
    <property type="project" value="UniProtKB-EC"/>
</dbReference>
<feature type="transmembrane region" description="Helical" evidence="1">
    <location>
        <begin position="252"/>
        <end position="274"/>
    </location>
</feature>
<keyword evidence="1" id="KW-0812">Transmembrane</keyword>
<name>A0A517PRD8_9PLAN</name>
<evidence type="ECO:0000259" key="2">
    <source>
        <dbReference type="PROSITE" id="PS51704"/>
    </source>
</evidence>
<evidence type="ECO:0000256" key="1">
    <source>
        <dbReference type="SAM" id="Phobius"/>
    </source>
</evidence>
<dbReference type="InterPro" id="IPR018476">
    <property type="entry name" value="GlyceroP-diester-Pdiesterase_M"/>
</dbReference>
<keyword evidence="1" id="KW-1133">Transmembrane helix</keyword>
<dbReference type="PROSITE" id="PS51704">
    <property type="entry name" value="GP_PDE"/>
    <property type="match status" value="1"/>
</dbReference>
<keyword evidence="3" id="KW-0378">Hydrolase</keyword>
<feature type="transmembrane region" description="Helical" evidence="1">
    <location>
        <begin position="224"/>
        <end position="245"/>
    </location>
</feature>
<feature type="transmembrane region" description="Helical" evidence="1">
    <location>
        <begin position="280"/>
        <end position="299"/>
    </location>
</feature>
<dbReference type="PANTHER" id="PTHR46211:SF8">
    <property type="entry name" value="PHOSPHODIESTERASE"/>
    <property type="match status" value="1"/>
</dbReference>
<dbReference type="Proteomes" id="UP000320421">
    <property type="component" value="Chromosome"/>
</dbReference>
<dbReference type="PANTHER" id="PTHR46211">
    <property type="entry name" value="GLYCEROPHOSPHORYL DIESTER PHOSPHODIESTERASE"/>
    <property type="match status" value="1"/>
</dbReference>
<evidence type="ECO:0000313" key="3">
    <source>
        <dbReference type="EMBL" id="QDT21934.1"/>
    </source>
</evidence>
<sequence length="617" mass="67281">MSLSPFIRQIAGSLGAAWRPLVATDLLYKLLAFVILTPLLAGLFHFLLAIAGQSVLTDVDIALFFAGPFGWLCAIFLGAVWLSIVALEQASLLAILAARHRGQRLGMLDSLRFAAGHAADVLKVTAKMIGWTLLSLVPFLLIAGAVYFGLLGKYDINFYLKERPTEFNVAVGIGVVLVLILAVILFRLYSGWFLALPLILFEQTPAAQGLQASQQLVSGQRRPILIWLVTWVICVLILNLVLVALVGLAGRFLIPTTVGSLLILATRVGLMLFILSASSLILNLFATIAFAGLLFHGYLRMHSAASAAIKASPLEVQQRGKPLLTPSRLAAVGVAGFLLAALIGYVSLERSLNLETETQVMAHRGASKAAPENTMAAFQAAIDEGADWIELDVQESADGKVVVIHDSDFMKLSRNPLKVWDAKQDDLAGIDIGSWLDPKFNAERVPLLSDVLHLCKDRVGVIIELKYYGHDEQLEQRVVDIVEAAGMAKQVMIMSLKPKRVAKTKALRPDWKCGVLLSVYAGNLKEIKADFLAVNANFASRNFVKRAHKAGKEVFVWTVDDPAMMSQMMNRGVDGLLTNVPAVAKQVIQERESLNPAERLLVEIALLFKQPQAELVQ</sequence>
<feature type="transmembrane region" description="Helical" evidence="1">
    <location>
        <begin position="128"/>
        <end position="148"/>
    </location>
</feature>
<proteinExistence type="predicted"/>
<feature type="transmembrane region" description="Helical" evidence="1">
    <location>
        <begin position="61"/>
        <end position="84"/>
    </location>
</feature>
<dbReference type="Gene3D" id="3.20.20.190">
    <property type="entry name" value="Phosphatidylinositol (PI) phosphodiesterase"/>
    <property type="match status" value="1"/>
</dbReference>
<gene>
    <name evidence="3" type="primary">ugpQ_2</name>
    <name evidence="3" type="ORF">HG66A1_37390</name>
</gene>